<name>A0A9N9P8X8_9GLOM</name>
<keyword evidence="3" id="KW-1185">Reference proteome</keyword>
<evidence type="ECO:0000313" key="3">
    <source>
        <dbReference type="Proteomes" id="UP000789405"/>
    </source>
</evidence>
<proteinExistence type="predicted"/>
<sequence length="139" mass="16307">ILLVVQNNKEPTNDNDNELMEEMKVDIEALNFRNTMDLEVYINYSEEEDTNEILNEQEILTLVTNIEPKNDSNDNNSEDEDNSREIPLITYYEALNAIKVLEHYLMQQDLSDKDQLDHDQALLKLQKTIRKSQSVSFKQ</sequence>
<feature type="region of interest" description="Disordered" evidence="1">
    <location>
        <begin position="65"/>
        <end position="84"/>
    </location>
</feature>
<gene>
    <name evidence="2" type="ORF">DERYTH_LOCUS23495</name>
</gene>
<dbReference type="Proteomes" id="UP000789405">
    <property type="component" value="Unassembled WGS sequence"/>
</dbReference>
<evidence type="ECO:0000313" key="2">
    <source>
        <dbReference type="EMBL" id="CAG8801642.1"/>
    </source>
</evidence>
<organism evidence="2 3">
    <name type="scientific">Dentiscutata erythropus</name>
    <dbReference type="NCBI Taxonomy" id="1348616"/>
    <lineage>
        <taxon>Eukaryota</taxon>
        <taxon>Fungi</taxon>
        <taxon>Fungi incertae sedis</taxon>
        <taxon>Mucoromycota</taxon>
        <taxon>Glomeromycotina</taxon>
        <taxon>Glomeromycetes</taxon>
        <taxon>Diversisporales</taxon>
        <taxon>Gigasporaceae</taxon>
        <taxon>Dentiscutata</taxon>
    </lineage>
</organism>
<protein>
    <submittedName>
        <fullName evidence="2">19939_t:CDS:1</fullName>
    </submittedName>
</protein>
<dbReference type="OrthoDB" id="2412924at2759"/>
<feature type="non-terminal residue" evidence="2">
    <location>
        <position position="139"/>
    </location>
</feature>
<dbReference type="AlphaFoldDB" id="A0A9N9P8X8"/>
<comment type="caution">
    <text evidence="2">The sequence shown here is derived from an EMBL/GenBank/DDBJ whole genome shotgun (WGS) entry which is preliminary data.</text>
</comment>
<dbReference type="EMBL" id="CAJVPY010036110">
    <property type="protein sequence ID" value="CAG8801642.1"/>
    <property type="molecule type" value="Genomic_DNA"/>
</dbReference>
<feature type="non-terminal residue" evidence="2">
    <location>
        <position position="1"/>
    </location>
</feature>
<reference evidence="2" key="1">
    <citation type="submission" date="2021-06" db="EMBL/GenBank/DDBJ databases">
        <authorList>
            <person name="Kallberg Y."/>
            <person name="Tangrot J."/>
            <person name="Rosling A."/>
        </authorList>
    </citation>
    <scope>NUCLEOTIDE SEQUENCE</scope>
    <source>
        <strain evidence="2">MA453B</strain>
    </source>
</reference>
<evidence type="ECO:0000256" key="1">
    <source>
        <dbReference type="SAM" id="MobiDB-lite"/>
    </source>
</evidence>
<accession>A0A9N9P8X8</accession>